<dbReference type="Gene3D" id="3.40.50.300">
    <property type="entry name" value="P-loop containing nucleotide triphosphate hydrolases"/>
    <property type="match status" value="1"/>
</dbReference>
<dbReference type="GO" id="GO:0045727">
    <property type="term" value="P:positive regulation of translation"/>
    <property type="evidence" value="ECO:0007669"/>
    <property type="project" value="UniProtKB-UniRule"/>
</dbReference>
<dbReference type="InterPro" id="IPR000795">
    <property type="entry name" value="T_Tr_GTP-bd_dom"/>
</dbReference>
<keyword evidence="15" id="KW-0251">Elongation factor</keyword>
<comment type="subcellular location">
    <subcellularLocation>
        <location evidence="12">Cell membrane</location>
        <topology evidence="12">Peripheral membrane protein</topology>
        <orientation evidence="12">Cytoplasmic side</orientation>
    </subcellularLocation>
</comment>
<dbReference type="GO" id="GO:0005525">
    <property type="term" value="F:GTP binding"/>
    <property type="evidence" value="ECO:0007669"/>
    <property type="project" value="UniProtKB-UniRule"/>
</dbReference>
<feature type="region of interest" description="Disordered" evidence="13">
    <location>
        <begin position="75"/>
        <end position="102"/>
    </location>
</feature>
<dbReference type="CDD" id="cd03699">
    <property type="entry name" value="EF4_II"/>
    <property type="match status" value="1"/>
</dbReference>
<dbReference type="EMBL" id="PFOI01000043">
    <property type="protein sequence ID" value="PIZ70603.1"/>
    <property type="molecule type" value="Genomic_DNA"/>
</dbReference>
<keyword evidence="5 12" id="KW-0648">Protein biosynthesis</keyword>
<dbReference type="PANTHER" id="PTHR43512:SF4">
    <property type="entry name" value="TRANSLATION FACTOR GUF1 HOMOLOG, CHLOROPLASTIC"/>
    <property type="match status" value="1"/>
</dbReference>
<comment type="function">
    <text evidence="9 12">Required for accurate and efficient protein synthesis under certain stress conditions. May act as a fidelity factor of the translation reaction, by catalyzing a one-codon backward translocation of tRNAs on improperly translocated ribosomes. Back-translocation proceeds from a post-translocation (POST) complex to a pre-translocation (PRE) complex, thus giving elongation factor G a second chance to translocate the tRNAs correctly. Binds to ribosomes in a GTP-dependent manner.</text>
</comment>
<dbReference type="CDD" id="cd01890">
    <property type="entry name" value="LepA"/>
    <property type="match status" value="1"/>
</dbReference>
<dbReference type="GO" id="GO:0005886">
    <property type="term" value="C:plasma membrane"/>
    <property type="evidence" value="ECO:0007669"/>
    <property type="project" value="UniProtKB-SubCell"/>
</dbReference>
<comment type="catalytic activity">
    <reaction evidence="8 12">
        <text>GTP + H2O = GDP + phosphate + H(+)</text>
        <dbReference type="Rhea" id="RHEA:19669"/>
        <dbReference type="ChEBI" id="CHEBI:15377"/>
        <dbReference type="ChEBI" id="CHEBI:15378"/>
        <dbReference type="ChEBI" id="CHEBI:37565"/>
        <dbReference type="ChEBI" id="CHEBI:43474"/>
        <dbReference type="ChEBI" id="CHEBI:58189"/>
        <dbReference type="EC" id="3.6.5.n1"/>
    </reaction>
</comment>
<name>A0A2M7UH72_9BACT</name>
<dbReference type="InterPro" id="IPR000640">
    <property type="entry name" value="EFG_V-like"/>
</dbReference>
<dbReference type="Gene3D" id="3.30.70.870">
    <property type="entry name" value="Elongation Factor G (Translational Gtpase), domain 3"/>
    <property type="match status" value="1"/>
</dbReference>
<keyword evidence="4 12" id="KW-0378">Hydrolase</keyword>
<dbReference type="PANTHER" id="PTHR43512">
    <property type="entry name" value="TRANSLATION FACTOR GUF1-RELATED"/>
    <property type="match status" value="1"/>
</dbReference>
<dbReference type="HAMAP" id="MF_00071">
    <property type="entry name" value="LepA"/>
    <property type="match status" value="1"/>
</dbReference>
<evidence type="ECO:0000256" key="1">
    <source>
        <dbReference type="ARBA" id="ARBA00005454"/>
    </source>
</evidence>
<dbReference type="InterPro" id="IPR035647">
    <property type="entry name" value="EFG_III/V"/>
</dbReference>
<evidence type="ECO:0000259" key="14">
    <source>
        <dbReference type="PROSITE" id="PS51722"/>
    </source>
</evidence>
<comment type="similarity">
    <text evidence="10">Belongs to the GTP-binding elongation factor family. LepA subfamily.</text>
</comment>
<evidence type="ECO:0000256" key="6">
    <source>
        <dbReference type="ARBA" id="ARBA00023134"/>
    </source>
</evidence>
<evidence type="ECO:0000256" key="13">
    <source>
        <dbReference type="SAM" id="MobiDB-lite"/>
    </source>
</evidence>
<dbReference type="Pfam" id="PF00009">
    <property type="entry name" value="GTP_EFTU"/>
    <property type="match status" value="1"/>
</dbReference>
<feature type="binding site" evidence="12">
    <location>
        <begin position="19"/>
        <end position="24"/>
    </location>
    <ligand>
        <name>GTP</name>
        <dbReference type="ChEBI" id="CHEBI:37565"/>
    </ligand>
</feature>
<dbReference type="InterPro" id="IPR005225">
    <property type="entry name" value="Small_GTP-bd"/>
</dbReference>
<dbReference type="SUPFAM" id="SSF54980">
    <property type="entry name" value="EF-G C-terminal domain-like"/>
    <property type="match status" value="2"/>
</dbReference>
<protein>
    <recommendedName>
        <fullName evidence="11 12">Elongation factor 4</fullName>
        <shortName evidence="12">EF-4</shortName>
        <ecNumber evidence="11 12">3.6.5.n1</ecNumber>
    </recommendedName>
    <alternativeName>
        <fullName evidence="12">Ribosomal back-translocase LepA</fullName>
    </alternativeName>
</protein>
<evidence type="ECO:0000256" key="4">
    <source>
        <dbReference type="ARBA" id="ARBA00022801"/>
    </source>
</evidence>
<dbReference type="Pfam" id="PF06421">
    <property type="entry name" value="LepA_C"/>
    <property type="match status" value="1"/>
</dbReference>
<dbReference type="AlphaFoldDB" id="A0A2M7UH72"/>
<evidence type="ECO:0000256" key="12">
    <source>
        <dbReference type="HAMAP-Rule" id="MF_00071"/>
    </source>
</evidence>
<evidence type="ECO:0000256" key="10">
    <source>
        <dbReference type="ARBA" id="ARBA00061052"/>
    </source>
</evidence>
<evidence type="ECO:0000256" key="2">
    <source>
        <dbReference type="ARBA" id="ARBA00022475"/>
    </source>
</evidence>
<dbReference type="EC" id="3.6.5.n1" evidence="11 12"/>
<dbReference type="GO" id="GO:0003924">
    <property type="term" value="F:GTPase activity"/>
    <property type="evidence" value="ECO:0007669"/>
    <property type="project" value="UniProtKB-UniRule"/>
</dbReference>
<dbReference type="Gene3D" id="3.30.70.240">
    <property type="match status" value="1"/>
</dbReference>
<dbReference type="PRINTS" id="PR00315">
    <property type="entry name" value="ELONGATNFCT"/>
</dbReference>
<keyword evidence="2 12" id="KW-1003">Cell membrane</keyword>
<evidence type="ECO:0000256" key="7">
    <source>
        <dbReference type="ARBA" id="ARBA00023136"/>
    </source>
</evidence>
<accession>A0A2M7UH72</accession>
<dbReference type="CDD" id="cd03709">
    <property type="entry name" value="lepA_C"/>
    <property type="match status" value="1"/>
</dbReference>
<dbReference type="PROSITE" id="PS51722">
    <property type="entry name" value="G_TR_2"/>
    <property type="match status" value="1"/>
</dbReference>
<dbReference type="FunFam" id="3.30.70.2570:FF:000001">
    <property type="entry name" value="Translation factor GUF1, mitochondrial"/>
    <property type="match status" value="1"/>
</dbReference>
<dbReference type="InterPro" id="IPR041095">
    <property type="entry name" value="EFG_II"/>
</dbReference>
<feature type="binding site" evidence="12">
    <location>
        <begin position="182"/>
        <end position="185"/>
    </location>
    <ligand>
        <name>GTP</name>
        <dbReference type="ChEBI" id="CHEBI:37565"/>
    </ligand>
</feature>
<keyword evidence="6 12" id="KW-0342">GTP-binding</keyword>
<dbReference type="GO" id="GO:0043022">
    <property type="term" value="F:ribosome binding"/>
    <property type="evidence" value="ECO:0007669"/>
    <property type="project" value="UniProtKB-UniRule"/>
</dbReference>
<dbReference type="InterPro" id="IPR013842">
    <property type="entry name" value="LepA_CTD"/>
</dbReference>
<evidence type="ECO:0000256" key="8">
    <source>
        <dbReference type="ARBA" id="ARBA00050293"/>
    </source>
</evidence>
<dbReference type="SUPFAM" id="SSF50447">
    <property type="entry name" value="Translation proteins"/>
    <property type="match status" value="1"/>
</dbReference>
<feature type="compositionally biased region" description="Basic and acidic residues" evidence="13">
    <location>
        <begin position="75"/>
        <end position="99"/>
    </location>
</feature>
<sequence length="695" mass="77647">MTKGNMQNIRNFVIISHIDHGKSTLADRFLELTGTIAKEKMKEQFLDQMDLERERGITIKMQPVRMNYAFQRHLHEPEGSLDPERPERSPKGEEKDLRRLPLSVEGGPRSFVPLRSTQDDKYILNLIDTPGHVDFSYEVSRSLAAVEGAILLVDATKGVQAQTLNNLHFAQKQKLKIIGVVNKIDLPNAQVEKTRQELAHLLNCDPKDLFLISGKHGQGVSELLQAVVERVPAPRLGHSEPFAIAQDKLREESQVSSTAENSPRSFIGLRPPQTVQAPKILQARGDDGVGHLCALVFDSIYDSYKGAIAYVRIFNGQVKRGDRIKLLAADQEVEVLEVGWFKPGRVACEKLQAGEIGYIATGLKEARLCRVGETITTRDSGVALLPGYQKSKPMVFASFFPHEDNDYNLLTDALNKLKLNDASLSFQPDASPLGRGFLCGFLGLLHLDIIRERLRREYNLDLVITSPSVAYQIALTDGTNQIVTAAANLPEWSRVKSISEPWVSLTVICPQKYLGPVMTLLADLRGTYQKTEYLGQDQVVIDYQVPLAEMMTDFYDQLKSVSSGFASMSYQLIGYQSADLVLMDVLIAQEKFLSLSRLVPRARAFSEGRRIVKKLKDLVPRQSFAVALQAAIGGKVIARETIPAMRKDVTGYLYGGDVTRKKKLLEKQKRGKKRMKSFGRVSLPPKVFFELLKKG</sequence>
<comment type="similarity">
    <text evidence="1 12">Belongs to the TRAFAC class translation factor GTPase superfamily. Classic translation factor GTPase family. LepA subfamily.</text>
</comment>
<dbReference type="Pfam" id="PF03144">
    <property type="entry name" value="GTP_EFTU_D2"/>
    <property type="match status" value="1"/>
</dbReference>
<dbReference type="Pfam" id="PF00679">
    <property type="entry name" value="EFG_C"/>
    <property type="match status" value="1"/>
</dbReference>
<dbReference type="PROSITE" id="PS00301">
    <property type="entry name" value="G_TR_1"/>
    <property type="match status" value="1"/>
</dbReference>
<reference evidence="16" key="1">
    <citation type="submission" date="2017-09" db="EMBL/GenBank/DDBJ databases">
        <title>Depth-based differentiation of microbial function through sediment-hosted aquifers and enrichment of novel symbionts in the deep terrestrial subsurface.</title>
        <authorList>
            <person name="Probst A.J."/>
            <person name="Ladd B."/>
            <person name="Jarett J.K."/>
            <person name="Geller-Mcgrath D.E."/>
            <person name="Sieber C.M.K."/>
            <person name="Emerson J.B."/>
            <person name="Anantharaman K."/>
            <person name="Thomas B.C."/>
            <person name="Malmstrom R."/>
            <person name="Stieglmeier M."/>
            <person name="Klingl A."/>
            <person name="Woyke T."/>
            <person name="Ryan C.M."/>
            <person name="Banfield J.F."/>
        </authorList>
    </citation>
    <scope>NUCLEOTIDE SEQUENCE [LARGE SCALE GENOMIC DNA]</scope>
</reference>
<dbReference type="InterPro" id="IPR004161">
    <property type="entry name" value="EFTu-like_2"/>
</dbReference>
<organism evidence="15 16">
    <name type="scientific">Candidatus Portnoybacteria bacterium CG_4_10_14_0_2_um_filter_39_11</name>
    <dbReference type="NCBI Taxonomy" id="1974797"/>
    <lineage>
        <taxon>Bacteria</taxon>
        <taxon>Candidatus Portnoyibacteriota</taxon>
    </lineage>
</organism>
<feature type="domain" description="Tr-type G" evidence="14">
    <location>
        <begin position="7"/>
        <end position="235"/>
    </location>
</feature>
<keyword evidence="7 12" id="KW-0472">Membrane</keyword>
<dbReference type="Gene3D" id="3.30.70.2570">
    <property type="entry name" value="Elongation factor 4, C-terminal domain"/>
    <property type="match status" value="1"/>
</dbReference>
<comment type="caution">
    <text evidence="15">The sequence shown here is derived from an EMBL/GenBank/DDBJ whole genome shotgun (WGS) entry which is preliminary data.</text>
</comment>
<dbReference type="CDD" id="cd16260">
    <property type="entry name" value="EF4_III"/>
    <property type="match status" value="1"/>
</dbReference>
<dbReference type="FunFam" id="3.30.70.240:FF:000007">
    <property type="entry name" value="Translation factor GUF1, mitochondrial"/>
    <property type="match status" value="1"/>
</dbReference>
<gene>
    <name evidence="12" type="primary">lepA</name>
    <name evidence="15" type="ORF">COY09_02560</name>
</gene>
<dbReference type="SUPFAM" id="SSF52540">
    <property type="entry name" value="P-loop containing nucleoside triphosphate hydrolases"/>
    <property type="match status" value="1"/>
</dbReference>
<dbReference type="InterPro" id="IPR006297">
    <property type="entry name" value="EF-4"/>
</dbReference>
<dbReference type="InterPro" id="IPR009000">
    <property type="entry name" value="Transl_B-barrel_sf"/>
</dbReference>
<dbReference type="FunFam" id="2.40.30.10:FF:000015">
    <property type="entry name" value="Translation factor GUF1, mitochondrial"/>
    <property type="match status" value="1"/>
</dbReference>
<dbReference type="SMART" id="SM00838">
    <property type="entry name" value="EFG_C"/>
    <property type="match status" value="1"/>
</dbReference>
<dbReference type="GO" id="GO:0003746">
    <property type="term" value="F:translation elongation factor activity"/>
    <property type="evidence" value="ECO:0007669"/>
    <property type="project" value="UniProtKB-UniRule"/>
</dbReference>
<dbReference type="InterPro" id="IPR035654">
    <property type="entry name" value="LepA_IV"/>
</dbReference>
<keyword evidence="3 12" id="KW-0547">Nucleotide-binding</keyword>
<proteinExistence type="inferred from homology"/>
<evidence type="ECO:0000313" key="16">
    <source>
        <dbReference type="Proteomes" id="UP000231071"/>
    </source>
</evidence>
<dbReference type="InterPro" id="IPR027417">
    <property type="entry name" value="P-loop_NTPase"/>
</dbReference>
<dbReference type="InterPro" id="IPR031157">
    <property type="entry name" value="G_TR_CS"/>
</dbReference>
<evidence type="ECO:0000313" key="15">
    <source>
        <dbReference type="EMBL" id="PIZ70603.1"/>
    </source>
</evidence>
<evidence type="ECO:0000256" key="5">
    <source>
        <dbReference type="ARBA" id="ARBA00022917"/>
    </source>
</evidence>
<dbReference type="NCBIfam" id="TIGR00231">
    <property type="entry name" value="small_GTP"/>
    <property type="match status" value="1"/>
</dbReference>
<evidence type="ECO:0000256" key="11">
    <source>
        <dbReference type="ARBA" id="ARBA00066744"/>
    </source>
</evidence>
<dbReference type="Gene3D" id="2.40.30.10">
    <property type="entry name" value="Translation factors"/>
    <property type="match status" value="1"/>
</dbReference>
<dbReference type="Proteomes" id="UP000231071">
    <property type="component" value="Unassembled WGS sequence"/>
</dbReference>
<dbReference type="Pfam" id="PF14492">
    <property type="entry name" value="EFG_III"/>
    <property type="match status" value="1"/>
</dbReference>
<dbReference type="InterPro" id="IPR038363">
    <property type="entry name" value="LepA_C_sf"/>
</dbReference>
<evidence type="ECO:0000256" key="3">
    <source>
        <dbReference type="ARBA" id="ARBA00022741"/>
    </source>
</evidence>
<evidence type="ECO:0000256" key="9">
    <source>
        <dbReference type="ARBA" id="ARBA00057626"/>
    </source>
</evidence>